<feature type="domain" description="DUF6824" evidence="2">
    <location>
        <begin position="95"/>
        <end position="187"/>
    </location>
</feature>
<dbReference type="AlphaFoldDB" id="A0A7R9WR89"/>
<sequence length="223" mass="25754">MAGAKFMNSTSLHSAALSTPPLSSAVSGSHLENLYKLMTFGIPTQKLPIQPDGKVSTQQFHAWLDGIAEKERQQLQQQRKLEAIHNRIAFPERDDILCGRGRPFQDFPGNISLGVFVDSYYDQYQLNKKSEKTQLSMKLVKLLRKRGVRVLKRRADEGAVDEHGLRGVWEMVDNERAREKVSHTFRNTTLHRNALNKQQQKQQQQQKKEKKKKDQQRQPKTHQ</sequence>
<proteinExistence type="predicted"/>
<name>A0A7R9WR89_9STRA</name>
<dbReference type="Pfam" id="PF20710">
    <property type="entry name" value="DUF6824"/>
    <property type="match status" value="1"/>
</dbReference>
<feature type="region of interest" description="Disordered" evidence="1">
    <location>
        <begin position="187"/>
        <end position="223"/>
    </location>
</feature>
<evidence type="ECO:0000313" key="3">
    <source>
        <dbReference type="EMBL" id="CAD8331080.1"/>
    </source>
</evidence>
<dbReference type="InterPro" id="IPR049227">
    <property type="entry name" value="DUF6824"/>
</dbReference>
<reference evidence="3" key="1">
    <citation type="submission" date="2021-01" db="EMBL/GenBank/DDBJ databases">
        <authorList>
            <person name="Corre E."/>
            <person name="Pelletier E."/>
            <person name="Niang G."/>
            <person name="Scheremetjew M."/>
            <person name="Finn R."/>
            <person name="Kale V."/>
            <person name="Holt S."/>
            <person name="Cochrane G."/>
            <person name="Meng A."/>
            <person name="Brown T."/>
            <person name="Cohen L."/>
        </authorList>
    </citation>
    <scope>NUCLEOTIDE SEQUENCE</scope>
    <source>
        <strain evidence="3">CCMP3328</strain>
    </source>
</reference>
<organism evidence="3">
    <name type="scientific">Craspedostauros australis</name>
    <dbReference type="NCBI Taxonomy" id="1486917"/>
    <lineage>
        <taxon>Eukaryota</taxon>
        <taxon>Sar</taxon>
        <taxon>Stramenopiles</taxon>
        <taxon>Ochrophyta</taxon>
        <taxon>Bacillariophyta</taxon>
        <taxon>Bacillariophyceae</taxon>
        <taxon>Bacillariophycidae</taxon>
        <taxon>Naviculales</taxon>
        <taxon>Naviculaceae</taxon>
        <taxon>Craspedostauros</taxon>
    </lineage>
</organism>
<gene>
    <name evidence="3" type="ORF">CAUS1442_LOCUS3179</name>
</gene>
<evidence type="ECO:0000259" key="2">
    <source>
        <dbReference type="Pfam" id="PF20710"/>
    </source>
</evidence>
<dbReference type="EMBL" id="HBEF01005160">
    <property type="protein sequence ID" value="CAD8331080.1"/>
    <property type="molecule type" value="Transcribed_RNA"/>
</dbReference>
<evidence type="ECO:0000256" key="1">
    <source>
        <dbReference type="SAM" id="MobiDB-lite"/>
    </source>
</evidence>
<accession>A0A7R9WR89</accession>
<protein>
    <recommendedName>
        <fullName evidence="2">DUF6824 domain-containing protein</fullName>
    </recommendedName>
</protein>
<feature type="compositionally biased region" description="Basic residues" evidence="1">
    <location>
        <begin position="208"/>
        <end position="223"/>
    </location>
</feature>